<feature type="transmembrane region" description="Helical" evidence="8">
    <location>
        <begin position="474"/>
        <end position="492"/>
    </location>
</feature>
<evidence type="ECO:0000259" key="9">
    <source>
        <dbReference type="PROSITE" id="PS50893"/>
    </source>
</evidence>
<dbReference type="Pfam" id="PF00005">
    <property type="entry name" value="ABC_tran"/>
    <property type="match status" value="2"/>
</dbReference>
<dbReference type="Pfam" id="PF19055">
    <property type="entry name" value="ABC2_membrane_7"/>
    <property type="match status" value="1"/>
</dbReference>
<dbReference type="InterPro" id="IPR017871">
    <property type="entry name" value="ABC_transporter-like_CS"/>
</dbReference>
<accession>A0A9P6CNX2</accession>
<evidence type="ECO:0000256" key="6">
    <source>
        <dbReference type="ARBA" id="ARBA00022989"/>
    </source>
</evidence>
<comment type="subcellular location">
    <subcellularLocation>
        <location evidence="1">Membrane</location>
        <topology evidence="1">Multi-pass membrane protein</topology>
    </subcellularLocation>
</comment>
<dbReference type="Proteomes" id="UP000807353">
    <property type="component" value="Unassembled WGS sequence"/>
</dbReference>
<dbReference type="Gene3D" id="3.40.50.300">
    <property type="entry name" value="P-loop containing nucleotide triphosphate hydrolases"/>
    <property type="match status" value="2"/>
</dbReference>
<evidence type="ECO:0000256" key="1">
    <source>
        <dbReference type="ARBA" id="ARBA00004141"/>
    </source>
</evidence>
<dbReference type="InterPro" id="IPR013525">
    <property type="entry name" value="ABC2_TM"/>
</dbReference>
<dbReference type="InterPro" id="IPR027417">
    <property type="entry name" value="P-loop_NTPase"/>
</dbReference>
<evidence type="ECO:0000256" key="7">
    <source>
        <dbReference type="ARBA" id="ARBA00023136"/>
    </source>
</evidence>
<feature type="transmembrane region" description="Helical" evidence="8">
    <location>
        <begin position="1057"/>
        <end position="1074"/>
    </location>
</feature>
<dbReference type="InterPro" id="IPR043926">
    <property type="entry name" value="ABCG_dom"/>
</dbReference>
<evidence type="ECO:0000256" key="5">
    <source>
        <dbReference type="ARBA" id="ARBA00022840"/>
    </source>
</evidence>
<organism evidence="10 11">
    <name type="scientific">Collybia nuda</name>
    <dbReference type="NCBI Taxonomy" id="64659"/>
    <lineage>
        <taxon>Eukaryota</taxon>
        <taxon>Fungi</taxon>
        <taxon>Dikarya</taxon>
        <taxon>Basidiomycota</taxon>
        <taxon>Agaricomycotina</taxon>
        <taxon>Agaricomycetes</taxon>
        <taxon>Agaricomycetidae</taxon>
        <taxon>Agaricales</taxon>
        <taxon>Tricholomatineae</taxon>
        <taxon>Clitocybaceae</taxon>
        <taxon>Collybia</taxon>
    </lineage>
</organism>
<evidence type="ECO:0000313" key="10">
    <source>
        <dbReference type="EMBL" id="KAF9467409.1"/>
    </source>
</evidence>
<dbReference type="PANTHER" id="PTHR48041">
    <property type="entry name" value="ABC TRANSPORTER G FAMILY MEMBER 28"/>
    <property type="match status" value="1"/>
</dbReference>
<feature type="transmembrane region" description="Helical" evidence="8">
    <location>
        <begin position="1095"/>
        <end position="1120"/>
    </location>
</feature>
<evidence type="ECO:0000256" key="8">
    <source>
        <dbReference type="SAM" id="Phobius"/>
    </source>
</evidence>
<evidence type="ECO:0000256" key="3">
    <source>
        <dbReference type="ARBA" id="ARBA00022692"/>
    </source>
</evidence>
<dbReference type="SUPFAM" id="SSF52540">
    <property type="entry name" value="P-loop containing nucleoside triphosphate hydrolases"/>
    <property type="match status" value="2"/>
</dbReference>
<keyword evidence="5" id="KW-0067">ATP-binding</keyword>
<reference evidence="10" key="1">
    <citation type="submission" date="2020-11" db="EMBL/GenBank/DDBJ databases">
        <authorList>
            <consortium name="DOE Joint Genome Institute"/>
            <person name="Ahrendt S."/>
            <person name="Riley R."/>
            <person name="Andreopoulos W."/>
            <person name="Labutti K."/>
            <person name="Pangilinan J."/>
            <person name="Ruiz-Duenas F.J."/>
            <person name="Barrasa J.M."/>
            <person name="Sanchez-Garcia M."/>
            <person name="Camarero S."/>
            <person name="Miyauchi S."/>
            <person name="Serrano A."/>
            <person name="Linde D."/>
            <person name="Babiker R."/>
            <person name="Drula E."/>
            <person name="Ayuso-Fernandez I."/>
            <person name="Pacheco R."/>
            <person name="Padilla G."/>
            <person name="Ferreira P."/>
            <person name="Barriuso J."/>
            <person name="Kellner H."/>
            <person name="Castanera R."/>
            <person name="Alfaro M."/>
            <person name="Ramirez L."/>
            <person name="Pisabarro A.G."/>
            <person name="Kuo A."/>
            <person name="Tritt A."/>
            <person name="Lipzen A."/>
            <person name="He G."/>
            <person name="Yan M."/>
            <person name="Ng V."/>
            <person name="Cullen D."/>
            <person name="Martin F."/>
            <person name="Rosso M.-N."/>
            <person name="Henrissat B."/>
            <person name="Hibbett D."/>
            <person name="Martinez A.T."/>
            <person name="Grigoriev I.V."/>
        </authorList>
    </citation>
    <scope>NUCLEOTIDE SEQUENCE</scope>
    <source>
        <strain evidence="10">CBS 247.69</strain>
    </source>
</reference>
<sequence>MASSTSNGHPPMKDTHRENISFSQVAPVDVQVRGVSVGVLPTKPLLGWTKATPPRIPDADTNDLEVGNTQSKFILDNISVDFPRGALCGIMGASGSGKTTLLSILSQRISSPNLAVSGTVLYNDSPFLSSVKNAYVTQMDLLLPTLTVRETLMYAASLRLSSSTAMERRNLVEEIILELGLKECANTMVGDGGAYRGCSGGERRRVSLGVQMLGNPSVLFCDEPTTGLDATSAYQLMSMLKSLASKGRAIICTIHQPRHDIFFLFDHILLLSQGRAVYSGPTEQAVGWFDRLVPGAFSVHMNPADYLITVTAIDNRTPDAEARTHAQLHTLAEAWKKESLVRYSSTPDLKRRQQVIEKKISTKPPMLRQTWELTRRLFTTTTRDPMGLTAAWVEAVTMGLVCGLIFLHIPESLSGIRSRLAALYIAAGLQGYLVLLYEMWCLTGSDIAVFDRERSEGVVGVIPWIISRRLAHGLLKDIIVPFLFCVIFYFLSGFSADGIQFFKFYAVILLNQFIAVTFATFCVAISRDFSIASLIGNLLYTFQTFAAGFFVQAATIPVYVRWIKWISFCFYTFGALVTNEFTGKFYDCPVGDAATDPNCIQYRGDFIIVNLSFTPGWYAVPIYALLAFLAFFFFGSIILLHFWTVNIQVAGTYKKAEKDSTDIKEKTREATENGVTGLDVDLVDLTLTIEKITLRGNRTSIPILPSVTTRFKAGAVNVIMGPSGSGKTSLLNLMALRLHSTLLTQYRTSGKILFNGIEPDAAQMRALCSYVTQHDNALLPYLTVREMLHFSAGLRLSPSMSKRQKRDRAEEVIRILALTDCADHLIGGEFIKGISGGEKRRVSIAVQILTEPRILIADEPTSGLDSFTASSILDVLHGLANEGRTVIITIHQSRFELFNKFGNSLILAKGGGVAYSGNPSDMIPYFNNLGYECPSNYNPSDWVLDLVSVDLRDSEVEEISRKKINQILKAHKPREYLDEKSGFTLDTTNSKQMAPFYIAFPILLQRGMINLRRQPNLAVARIGQVLGLGIILALFFAPLGRTYEDASVNIVGAVQEILPFYFIGMLQNVALYPTERDVFYHEHDDRAYSVEAFFAAYNFFEFPFGVIAALLFSLLGSIAVDLRRTVGMYFIIALNCFCIVSCGESLGIIFNTFFPSTGFALTITSVVLSIGQFMSGLMSVDMPGFFQGINYISPLKYATANMLPYTMRGMVFTCNDSQRLPDGQCPLRTGEQVLELYKLNINPAPMLGALVATTIVYRFVAYVVVKVARTDFTRQLKARSS</sequence>
<name>A0A9P6CNX2_9AGAR</name>
<dbReference type="PROSITE" id="PS00211">
    <property type="entry name" value="ABC_TRANSPORTER_1"/>
    <property type="match status" value="2"/>
</dbReference>
<feature type="transmembrane region" description="Helical" evidence="8">
    <location>
        <begin position="421"/>
        <end position="442"/>
    </location>
</feature>
<dbReference type="GO" id="GO:0016020">
    <property type="term" value="C:membrane"/>
    <property type="evidence" value="ECO:0007669"/>
    <property type="project" value="UniProtKB-SubCell"/>
</dbReference>
<protein>
    <submittedName>
        <fullName evidence="10">P-loop containing nucleoside triphosphate hydrolase protein</fullName>
    </submittedName>
</protein>
<dbReference type="SMART" id="SM00382">
    <property type="entry name" value="AAA"/>
    <property type="match status" value="2"/>
</dbReference>
<evidence type="ECO:0000256" key="2">
    <source>
        <dbReference type="ARBA" id="ARBA00022448"/>
    </source>
</evidence>
<keyword evidence="11" id="KW-1185">Reference proteome</keyword>
<feature type="transmembrane region" description="Helical" evidence="8">
    <location>
        <begin position="504"/>
        <end position="526"/>
    </location>
</feature>
<feature type="transmembrane region" description="Helical" evidence="8">
    <location>
        <begin position="1244"/>
        <end position="1265"/>
    </location>
</feature>
<keyword evidence="7 8" id="KW-0472">Membrane</keyword>
<feature type="transmembrane region" description="Helical" evidence="8">
    <location>
        <begin position="538"/>
        <end position="560"/>
    </location>
</feature>
<comment type="caution">
    <text evidence="10">The sequence shown here is derived from an EMBL/GenBank/DDBJ whole genome shotgun (WGS) entry which is preliminary data.</text>
</comment>
<feature type="transmembrane region" description="Helical" evidence="8">
    <location>
        <begin position="386"/>
        <end position="409"/>
    </location>
</feature>
<feature type="domain" description="ABC transporter" evidence="9">
    <location>
        <begin position="59"/>
        <end position="298"/>
    </location>
</feature>
<keyword evidence="4" id="KW-0547">Nucleotide-binding</keyword>
<feature type="domain" description="ABC transporter" evidence="9">
    <location>
        <begin position="680"/>
        <end position="935"/>
    </location>
</feature>
<feature type="transmembrane region" description="Helical" evidence="8">
    <location>
        <begin position="1018"/>
        <end position="1037"/>
    </location>
</feature>
<dbReference type="InterPro" id="IPR003439">
    <property type="entry name" value="ABC_transporter-like_ATP-bd"/>
</dbReference>
<dbReference type="InterPro" id="IPR050352">
    <property type="entry name" value="ABCG_transporters"/>
</dbReference>
<feature type="transmembrane region" description="Helical" evidence="8">
    <location>
        <begin position="622"/>
        <end position="645"/>
    </location>
</feature>
<dbReference type="PANTHER" id="PTHR48041:SF119">
    <property type="entry name" value="ROA1P"/>
    <property type="match status" value="1"/>
</dbReference>
<dbReference type="GO" id="GO:0005524">
    <property type="term" value="F:ATP binding"/>
    <property type="evidence" value="ECO:0007669"/>
    <property type="project" value="UniProtKB-KW"/>
</dbReference>
<feature type="transmembrane region" description="Helical" evidence="8">
    <location>
        <begin position="1157"/>
        <end position="1178"/>
    </location>
</feature>
<dbReference type="EMBL" id="MU150237">
    <property type="protein sequence ID" value="KAF9467409.1"/>
    <property type="molecule type" value="Genomic_DNA"/>
</dbReference>
<gene>
    <name evidence="10" type="ORF">BDZ94DRAFT_1211275</name>
</gene>
<keyword evidence="6 8" id="KW-1133">Transmembrane helix</keyword>
<dbReference type="PROSITE" id="PS50893">
    <property type="entry name" value="ABC_TRANSPORTER_2"/>
    <property type="match status" value="2"/>
</dbReference>
<evidence type="ECO:0000313" key="11">
    <source>
        <dbReference type="Proteomes" id="UP000807353"/>
    </source>
</evidence>
<keyword evidence="3 8" id="KW-0812">Transmembrane</keyword>
<keyword evidence="2" id="KW-0813">Transport</keyword>
<dbReference type="InterPro" id="IPR003593">
    <property type="entry name" value="AAA+_ATPase"/>
</dbReference>
<proteinExistence type="predicted"/>
<dbReference type="OrthoDB" id="66620at2759"/>
<keyword evidence="10" id="KW-0378">Hydrolase</keyword>
<evidence type="ECO:0000256" key="4">
    <source>
        <dbReference type="ARBA" id="ARBA00022741"/>
    </source>
</evidence>
<dbReference type="Pfam" id="PF01061">
    <property type="entry name" value="ABC2_membrane"/>
    <property type="match status" value="2"/>
</dbReference>
<dbReference type="GO" id="GO:0140359">
    <property type="term" value="F:ABC-type transporter activity"/>
    <property type="evidence" value="ECO:0007669"/>
    <property type="project" value="InterPro"/>
</dbReference>
<feature type="transmembrane region" description="Helical" evidence="8">
    <location>
        <begin position="1126"/>
        <end position="1150"/>
    </location>
</feature>
<dbReference type="GO" id="GO:0016887">
    <property type="term" value="F:ATP hydrolysis activity"/>
    <property type="evidence" value="ECO:0007669"/>
    <property type="project" value="InterPro"/>
</dbReference>